<dbReference type="EMBL" id="KN422197">
    <property type="protein sequence ID" value="KHG22585.1"/>
    <property type="molecule type" value="Genomic_DNA"/>
</dbReference>
<dbReference type="Proteomes" id="UP000032142">
    <property type="component" value="Unassembled WGS sequence"/>
</dbReference>
<accession>A0A0B0PCD4</accession>
<sequence>MLFGASRLVVILYVLWTHLSSYEHPNYRLFMSFPLNWLFVSFPIVLT</sequence>
<dbReference type="AlphaFoldDB" id="A0A0B0PCD4"/>
<protein>
    <submittedName>
        <fullName evidence="1">Calcium-transporting ATPase 3, endoplasmic reticulum-type-like protein</fullName>
    </submittedName>
</protein>
<gene>
    <name evidence="1" type="ORF">F383_29818</name>
</gene>
<name>A0A0B0PCD4_GOSAR</name>
<reference evidence="2" key="1">
    <citation type="submission" date="2014-09" db="EMBL/GenBank/DDBJ databases">
        <authorList>
            <person name="Mudge J."/>
            <person name="Ramaraj T."/>
            <person name="Lindquist I.E."/>
            <person name="Bharti A.K."/>
            <person name="Sundararajan A."/>
            <person name="Cameron C.T."/>
            <person name="Woodward J.E."/>
            <person name="May G.D."/>
            <person name="Brubaker C."/>
            <person name="Broadhvest J."/>
            <person name="Wilkins T.A."/>
        </authorList>
    </citation>
    <scope>NUCLEOTIDE SEQUENCE</scope>
    <source>
        <strain evidence="2">cv. AKA8401</strain>
    </source>
</reference>
<organism evidence="1 2">
    <name type="scientific">Gossypium arboreum</name>
    <name type="common">Tree cotton</name>
    <name type="synonym">Gossypium nanking</name>
    <dbReference type="NCBI Taxonomy" id="29729"/>
    <lineage>
        <taxon>Eukaryota</taxon>
        <taxon>Viridiplantae</taxon>
        <taxon>Streptophyta</taxon>
        <taxon>Embryophyta</taxon>
        <taxon>Tracheophyta</taxon>
        <taxon>Spermatophyta</taxon>
        <taxon>Magnoliopsida</taxon>
        <taxon>eudicotyledons</taxon>
        <taxon>Gunneridae</taxon>
        <taxon>Pentapetalae</taxon>
        <taxon>rosids</taxon>
        <taxon>malvids</taxon>
        <taxon>Malvales</taxon>
        <taxon>Malvaceae</taxon>
        <taxon>Malvoideae</taxon>
        <taxon>Gossypium</taxon>
    </lineage>
</organism>
<proteinExistence type="predicted"/>
<keyword evidence="2" id="KW-1185">Reference proteome</keyword>
<evidence type="ECO:0000313" key="2">
    <source>
        <dbReference type="Proteomes" id="UP000032142"/>
    </source>
</evidence>
<evidence type="ECO:0000313" key="1">
    <source>
        <dbReference type="EMBL" id="KHG22585.1"/>
    </source>
</evidence>